<organism evidence="8 9">
    <name type="scientific">Streptomyces nondiastaticus</name>
    <dbReference type="NCBI Taxonomy" id="3154512"/>
    <lineage>
        <taxon>Bacteria</taxon>
        <taxon>Bacillati</taxon>
        <taxon>Actinomycetota</taxon>
        <taxon>Actinomycetes</taxon>
        <taxon>Kitasatosporales</taxon>
        <taxon>Streptomycetaceae</taxon>
        <taxon>Streptomyces</taxon>
    </lineage>
</organism>
<feature type="domain" description="Helicase ATP-binding" evidence="6">
    <location>
        <begin position="20"/>
        <end position="185"/>
    </location>
</feature>
<reference evidence="8 9" key="1">
    <citation type="submission" date="2024-10" db="EMBL/GenBank/DDBJ databases">
        <title>The Natural Products Discovery Center: Release of the First 8490 Sequenced Strains for Exploring Actinobacteria Biosynthetic Diversity.</title>
        <authorList>
            <person name="Kalkreuter E."/>
            <person name="Kautsar S.A."/>
            <person name="Yang D."/>
            <person name="Bader C.D."/>
            <person name="Teijaro C.N."/>
            <person name="Fluegel L."/>
            <person name="Davis C.M."/>
            <person name="Simpson J.R."/>
            <person name="Lauterbach L."/>
            <person name="Steele A.D."/>
            <person name="Gui C."/>
            <person name="Meng S."/>
            <person name="Li G."/>
            <person name="Viehrig K."/>
            <person name="Ye F."/>
            <person name="Su P."/>
            <person name="Kiefer A.F."/>
            <person name="Nichols A."/>
            <person name="Cepeda A.J."/>
            <person name="Yan W."/>
            <person name="Fan B."/>
            <person name="Jiang Y."/>
            <person name="Adhikari A."/>
            <person name="Zheng C.-J."/>
            <person name="Schuster L."/>
            <person name="Cowan T.M."/>
            <person name="Smanski M.J."/>
            <person name="Chevrette M.G."/>
            <person name="De Carvalho L.P.S."/>
            <person name="Shen B."/>
        </authorList>
    </citation>
    <scope>NUCLEOTIDE SEQUENCE [LARGE SCALE GENOMIC DNA]</scope>
    <source>
        <strain evidence="8 9">NPDC001650</strain>
    </source>
</reference>
<dbReference type="EMBL" id="JBIAUT010000002">
    <property type="protein sequence ID" value="MFF4216072.1"/>
    <property type="molecule type" value="Genomic_DNA"/>
</dbReference>
<dbReference type="InterPro" id="IPR027417">
    <property type="entry name" value="P-loop_NTPase"/>
</dbReference>
<dbReference type="PROSITE" id="PS51194">
    <property type="entry name" value="HELICASE_CTER"/>
    <property type="match status" value="1"/>
</dbReference>
<dbReference type="InterPro" id="IPR011545">
    <property type="entry name" value="DEAD/DEAH_box_helicase_dom"/>
</dbReference>
<feature type="region of interest" description="Disordered" evidence="5">
    <location>
        <begin position="819"/>
        <end position="841"/>
    </location>
</feature>
<dbReference type="PROSITE" id="PS51192">
    <property type="entry name" value="HELICASE_ATP_BIND_1"/>
    <property type="match status" value="1"/>
</dbReference>
<proteinExistence type="predicted"/>
<dbReference type="InterPro" id="IPR001650">
    <property type="entry name" value="Helicase_C-like"/>
</dbReference>
<dbReference type="InterPro" id="IPR007502">
    <property type="entry name" value="Helicase-assoc_dom"/>
</dbReference>
<dbReference type="InterPro" id="IPR010225">
    <property type="entry name" value="HrpB"/>
</dbReference>
<dbReference type="RefSeq" id="WP_388625522.1">
    <property type="nucleotide sequence ID" value="NZ_JBIAUT010000002.1"/>
</dbReference>
<dbReference type="InterPro" id="IPR013689">
    <property type="entry name" value="RNA_helicase_ATP-dep_HrpB_C"/>
</dbReference>
<dbReference type="InterPro" id="IPR049614">
    <property type="entry name" value="HrpB_DEXH"/>
</dbReference>
<dbReference type="CDD" id="cd17990">
    <property type="entry name" value="DEXHc_HrpB"/>
    <property type="match status" value="1"/>
</dbReference>
<evidence type="ECO:0000256" key="3">
    <source>
        <dbReference type="ARBA" id="ARBA00022806"/>
    </source>
</evidence>
<dbReference type="PIRSF" id="PIRSF005496">
    <property type="entry name" value="ATP_hel_hrpB"/>
    <property type="match status" value="1"/>
</dbReference>
<keyword evidence="1" id="KW-0547">Nucleotide-binding</keyword>
<dbReference type="CDD" id="cd18791">
    <property type="entry name" value="SF2_C_RHA"/>
    <property type="match status" value="1"/>
</dbReference>
<dbReference type="NCBIfam" id="TIGR01970">
    <property type="entry name" value="DEAH_box_HrpB"/>
    <property type="match status" value="1"/>
</dbReference>
<dbReference type="GO" id="GO:0003724">
    <property type="term" value="F:RNA helicase activity"/>
    <property type="evidence" value="ECO:0007669"/>
    <property type="project" value="UniProtKB-EC"/>
</dbReference>
<dbReference type="Gene3D" id="3.40.50.300">
    <property type="entry name" value="P-loop containing nucleotide triphosphate hydrolases"/>
    <property type="match status" value="2"/>
</dbReference>
<dbReference type="PANTHER" id="PTHR43519:SF1">
    <property type="entry name" value="ATP-DEPENDENT RNA HELICASE HRPB"/>
    <property type="match status" value="1"/>
</dbReference>
<dbReference type="Pfam" id="PF08482">
    <property type="entry name" value="HrpB_C"/>
    <property type="match status" value="1"/>
</dbReference>
<name>A0ABW6TY33_9ACTN</name>
<evidence type="ECO:0000256" key="4">
    <source>
        <dbReference type="ARBA" id="ARBA00022840"/>
    </source>
</evidence>
<accession>A0ABW6TY33</accession>
<dbReference type="EC" id="3.6.4.13" evidence="8"/>
<evidence type="ECO:0000256" key="2">
    <source>
        <dbReference type="ARBA" id="ARBA00022801"/>
    </source>
</evidence>
<keyword evidence="3 8" id="KW-0347">Helicase</keyword>
<dbReference type="Gene3D" id="1.20.120.1080">
    <property type="match status" value="1"/>
</dbReference>
<dbReference type="PANTHER" id="PTHR43519">
    <property type="entry name" value="ATP-DEPENDENT RNA HELICASE HRPB"/>
    <property type="match status" value="1"/>
</dbReference>
<dbReference type="Pfam" id="PF00270">
    <property type="entry name" value="DEAD"/>
    <property type="match status" value="1"/>
</dbReference>
<dbReference type="SUPFAM" id="SSF52540">
    <property type="entry name" value="P-loop containing nucleoside triphosphate hydrolases"/>
    <property type="match status" value="1"/>
</dbReference>
<dbReference type="SMART" id="SM00847">
    <property type="entry name" value="HA2"/>
    <property type="match status" value="1"/>
</dbReference>
<comment type="caution">
    <text evidence="8">The sequence shown here is derived from an EMBL/GenBank/DDBJ whole genome shotgun (WGS) entry which is preliminary data.</text>
</comment>
<feature type="domain" description="Helicase C-terminal" evidence="7">
    <location>
        <begin position="213"/>
        <end position="385"/>
    </location>
</feature>
<dbReference type="Pfam" id="PF00271">
    <property type="entry name" value="Helicase_C"/>
    <property type="match status" value="1"/>
</dbReference>
<evidence type="ECO:0000259" key="6">
    <source>
        <dbReference type="PROSITE" id="PS51192"/>
    </source>
</evidence>
<dbReference type="GO" id="GO:0016787">
    <property type="term" value="F:hydrolase activity"/>
    <property type="evidence" value="ECO:0007669"/>
    <property type="project" value="UniProtKB-KW"/>
</dbReference>
<keyword evidence="2 8" id="KW-0378">Hydrolase</keyword>
<evidence type="ECO:0000259" key="7">
    <source>
        <dbReference type="PROSITE" id="PS51194"/>
    </source>
</evidence>
<dbReference type="SMART" id="SM00487">
    <property type="entry name" value="DEXDc"/>
    <property type="match status" value="1"/>
</dbReference>
<keyword evidence="9" id="KW-1185">Reference proteome</keyword>
<sequence length="841" mass="88962">MIHRDALDRLPVRSALPALTRALDAHGAAVLCAPPGTGKTTLVPLVLAGLTGDGPRQPVVVAEPRRIAARAAARRMAWLLGEDVGERVGFTVRGERRVGPRTVVEVVTTGVLLQRLQRDPELAGVGTVVLDECHERHLDADTAAAFLLDVRAALRPELRLVAASATTDAEGWARLLGDAPVVTAESVTHPVEIVWAPPERPVRPPHGMRVDPALLEHVAAVVRRALREREGDVLCFLPGVGEIARVAGRLGGREALGAEVLQVHGRAPAAVQDAVLAGSSGGRRVVLATSVAESSLTVPGVRVVVDAGLAREPRTDHARGLSALTTVRASRAAGRQRAGRAGREAPGAVYRCWSEADDVRLPGFPAAEILVADLTAFALQAACWGDPGASGLALLDPPPAGAMAAAREVLEATGAVAADGRVTDRGRRMARLGVHPRLARALLDGAAEAGARRAAEVVALLSEEPPREYGDDLAAAWRTARRGGDAYGARWRAEARRLEGALSGSGAAPASGGGLPDDAVAGLVTALAYPERVARLRGEGAYLMVSGTGAQLGDGSRLRSAPWLAVAVADRPVTAASARVLLGAVIDEDTALAAAGALHAEGEEVRWSEERRDVVARRVERLGAVELASRPLAEPGPGLVRAALEDGLRREGLGLLRWTADGAGLRERLAFLHRELGEPWPDVSDAALLERPDDWLGWELERARRRADLERLDGGRLLERLLPWASGDAARLEELAPERIQVPSGSRIRVDYGGGQPVLAVKLQELFGWQETPRLAGGRVPVLVHLLSPAGRPAAVTADLASFWRDGYRAVRAELRGRYPRHPWPEDPASAMPTRRATGGH</sequence>
<evidence type="ECO:0000313" key="9">
    <source>
        <dbReference type="Proteomes" id="UP001602123"/>
    </source>
</evidence>
<protein>
    <submittedName>
        <fullName evidence="8">ATP-dependent helicase HrpB</fullName>
        <ecNumber evidence="8">3.6.4.13</ecNumber>
    </submittedName>
</protein>
<evidence type="ECO:0000313" key="8">
    <source>
        <dbReference type="EMBL" id="MFF4216072.1"/>
    </source>
</evidence>
<gene>
    <name evidence="8" type="primary">hrpB</name>
    <name evidence="8" type="ORF">ACFYZM_07275</name>
</gene>
<dbReference type="InterPro" id="IPR014001">
    <property type="entry name" value="Helicase_ATP-bd"/>
</dbReference>
<dbReference type="Proteomes" id="UP001602123">
    <property type="component" value="Unassembled WGS sequence"/>
</dbReference>
<evidence type="ECO:0000256" key="5">
    <source>
        <dbReference type="SAM" id="MobiDB-lite"/>
    </source>
</evidence>
<keyword evidence="4" id="KW-0067">ATP-binding</keyword>
<dbReference type="SMART" id="SM00490">
    <property type="entry name" value="HELICc"/>
    <property type="match status" value="1"/>
</dbReference>
<evidence type="ECO:0000256" key="1">
    <source>
        <dbReference type="ARBA" id="ARBA00022741"/>
    </source>
</evidence>